<dbReference type="Proteomes" id="UP000233551">
    <property type="component" value="Unassembled WGS sequence"/>
</dbReference>
<dbReference type="Pfam" id="PF26130">
    <property type="entry name" value="PB1-like"/>
    <property type="match status" value="1"/>
</dbReference>
<dbReference type="InterPro" id="IPR058594">
    <property type="entry name" value="PB1-like_dom_pln"/>
</dbReference>
<reference evidence="2 3" key="1">
    <citation type="submission" date="2017-11" db="EMBL/GenBank/DDBJ databases">
        <title>De-novo sequencing of pomegranate (Punica granatum L.) genome.</title>
        <authorList>
            <person name="Akparov Z."/>
            <person name="Amiraslanov A."/>
            <person name="Hajiyeva S."/>
            <person name="Abbasov M."/>
            <person name="Kaur K."/>
            <person name="Hamwieh A."/>
            <person name="Solovyev V."/>
            <person name="Salamov A."/>
            <person name="Braich B."/>
            <person name="Kosarev P."/>
            <person name="Mahmoud A."/>
            <person name="Hajiyev E."/>
            <person name="Babayeva S."/>
            <person name="Izzatullayeva V."/>
            <person name="Mammadov A."/>
            <person name="Mammadov A."/>
            <person name="Sharifova S."/>
            <person name="Ojaghi J."/>
            <person name="Eynullazada K."/>
            <person name="Bayramov B."/>
            <person name="Abdulazimova A."/>
            <person name="Shahmuradov I."/>
        </authorList>
    </citation>
    <scope>NUCLEOTIDE SEQUENCE [LARGE SCALE GENOMIC DNA]</scope>
    <source>
        <strain evidence="3">cv. AG2017</strain>
        <tissue evidence="2">Leaf</tissue>
    </source>
</reference>
<evidence type="ECO:0000313" key="3">
    <source>
        <dbReference type="Proteomes" id="UP000233551"/>
    </source>
</evidence>
<proteinExistence type="predicted"/>
<accession>A0A2I0KKZ6</accession>
<evidence type="ECO:0000313" key="2">
    <source>
        <dbReference type="EMBL" id="PKI69192.1"/>
    </source>
</evidence>
<dbReference type="EMBL" id="PGOL01000519">
    <property type="protein sequence ID" value="PKI69192.1"/>
    <property type="molecule type" value="Genomic_DNA"/>
</dbReference>
<organism evidence="2 3">
    <name type="scientific">Punica granatum</name>
    <name type="common">Pomegranate</name>
    <dbReference type="NCBI Taxonomy" id="22663"/>
    <lineage>
        <taxon>Eukaryota</taxon>
        <taxon>Viridiplantae</taxon>
        <taxon>Streptophyta</taxon>
        <taxon>Embryophyta</taxon>
        <taxon>Tracheophyta</taxon>
        <taxon>Spermatophyta</taxon>
        <taxon>Magnoliopsida</taxon>
        <taxon>eudicotyledons</taxon>
        <taxon>Gunneridae</taxon>
        <taxon>Pentapetalae</taxon>
        <taxon>rosids</taxon>
        <taxon>malvids</taxon>
        <taxon>Myrtales</taxon>
        <taxon>Lythraceae</taxon>
        <taxon>Punica</taxon>
    </lineage>
</organism>
<name>A0A2I0KKZ6_PUNGR</name>
<keyword evidence="3" id="KW-1185">Reference proteome</keyword>
<feature type="domain" description="PB1-like" evidence="1">
    <location>
        <begin position="26"/>
        <end position="123"/>
    </location>
</feature>
<sequence length="284" mass="32861">MAFVPEDEGRFRNEWDVGPLYVEGSRYFTIKCHHRGKLEHGRTHTVYVGSELYFVDFVYVECISLLKINAHVKKLGIKGFAYYFWITDVENLVNSLKKLQIVKDALKMVNQALREEDYVHIYIITKSTQELLQEYIKEDIARKVSTNVMIEELDDENLSMPVQRPRNIKSRTRSLVIAWHADDGGLADEIRDEEHRIEANRDVDEPAKERIEDIRDVDSMADPVVVSIEDRSGEDTLEAFRVDVKAVVEPVIGSAEVNGGEIEWRHQEILVGLLEMHVRELTCF</sequence>
<comment type="caution">
    <text evidence="2">The sequence shown here is derived from an EMBL/GenBank/DDBJ whole genome shotgun (WGS) entry which is preliminary data.</text>
</comment>
<evidence type="ECO:0000259" key="1">
    <source>
        <dbReference type="Pfam" id="PF26130"/>
    </source>
</evidence>
<gene>
    <name evidence="2" type="ORF">CRG98_010397</name>
</gene>
<dbReference type="AlphaFoldDB" id="A0A2I0KKZ6"/>
<protein>
    <recommendedName>
        <fullName evidence="1">PB1-like domain-containing protein</fullName>
    </recommendedName>
</protein>